<proteinExistence type="predicted"/>
<evidence type="ECO:0000313" key="2">
    <source>
        <dbReference type="EMBL" id="KAK4243340.1"/>
    </source>
</evidence>
<dbReference type="InterPro" id="IPR055560">
    <property type="entry name" value="DUF7136"/>
</dbReference>
<reference evidence="2" key="1">
    <citation type="journal article" date="2023" name="Mol. Phylogenet. Evol.">
        <title>Genome-scale phylogeny and comparative genomics of the fungal order Sordariales.</title>
        <authorList>
            <person name="Hensen N."/>
            <person name="Bonometti L."/>
            <person name="Westerberg I."/>
            <person name="Brannstrom I.O."/>
            <person name="Guillou S."/>
            <person name="Cros-Aarteil S."/>
            <person name="Calhoun S."/>
            <person name="Haridas S."/>
            <person name="Kuo A."/>
            <person name="Mondo S."/>
            <person name="Pangilinan J."/>
            <person name="Riley R."/>
            <person name="LaButti K."/>
            <person name="Andreopoulos B."/>
            <person name="Lipzen A."/>
            <person name="Chen C."/>
            <person name="Yan M."/>
            <person name="Daum C."/>
            <person name="Ng V."/>
            <person name="Clum A."/>
            <person name="Steindorff A."/>
            <person name="Ohm R.A."/>
            <person name="Martin F."/>
            <person name="Silar P."/>
            <person name="Natvig D.O."/>
            <person name="Lalanne C."/>
            <person name="Gautier V."/>
            <person name="Ament-Velasquez S.L."/>
            <person name="Kruys A."/>
            <person name="Hutchinson M.I."/>
            <person name="Powell A.J."/>
            <person name="Barry K."/>
            <person name="Miller A.N."/>
            <person name="Grigoriev I.V."/>
            <person name="Debuchy R."/>
            <person name="Gladieux P."/>
            <person name="Hiltunen Thoren M."/>
            <person name="Johannesson H."/>
        </authorList>
    </citation>
    <scope>NUCLEOTIDE SEQUENCE</scope>
    <source>
        <strain evidence="2">CBS 359.72</strain>
    </source>
</reference>
<dbReference type="Pfam" id="PF23584">
    <property type="entry name" value="DUF7136"/>
    <property type="match status" value="1"/>
</dbReference>
<feature type="non-terminal residue" evidence="2">
    <location>
        <position position="1"/>
    </location>
</feature>
<organism evidence="2 3">
    <name type="scientific">Corynascus novoguineensis</name>
    <dbReference type="NCBI Taxonomy" id="1126955"/>
    <lineage>
        <taxon>Eukaryota</taxon>
        <taxon>Fungi</taxon>
        <taxon>Dikarya</taxon>
        <taxon>Ascomycota</taxon>
        <taxon>Pezizomycotina</taxon>
        <taxon>Sordariomycetes</taxon>
        <taxon>Sordariomycetidae</taxon>
        <taxon>Sordariales</taxon>
        <taxon>Chaetomiaceae</taxon>
        <taxon>Corynascus</taxon>
    </lineage>
</organism>
<accession>A0AAN7CK96</accession>
<evidence type="ECO:0000313" key="3">
    <source>
        <dbReference type="Proteomes" id="UP001303647"/>
    </source>
</evidence>
<sequence>TVEIDLVFPQNDTYAPSPIIPVSFALQRSELSGYLQPRVGFSIFPYGNFSEDVADGFYYMTWANFSSADPYIQYGYALESLDSEGIWMLRWELDIAHCVASGDLNVTWNHLNGEVVFTTKEGAKKPDLTAATQRETCSNDQGFAFEITETRDSGDSFENGKPCAVLAETTPTATPCAVTIDAPAASSVSSSMTSRACRIQATPTPWCPAPEEDAAVGLGTSNLAVGGAACLAAAVGGLGFLAMA</sequence>
<keyword evidence="3" id="KW-1185">Reference proteome</keyword>
<reference evidence="2" key="2">
    <citation type="submission" date="2023-05" db="EMBL/GenBank/DDBJ databases">
        <authorList>
            <consortium name="Lawrence Berkeley National Laboratory"/>
            <person name="Steindorff A."/>
            <person name="Hensen N."/>
            <person name="Bonometti L."/>
            <person name="Westerberg I."/>
            <person name="Brannstrom I.O."/>
            <person name="Guillou S."/>
            <person name="Cros-Aarteil S."/>
            <person name="Calhoun S."/>
            <person name="Haridas S."/>
            <person name="Kuo A."/>
            <person name="Mondo S."/>
            <person name="Pangilinan J."/>
            <person name="Riley R."/>
            <person name="Labutti K."/>
            <person name="Andreopoulos B."/>
            <person name="Lipzen A."/>
            <person name="Chen C."/>
            <person name="Yanf M."/>
            <person name="Daum C."/>
            <person name="Ng V."/>
            <person name="Clum A."/>
            <person name="Ohm R."/>
            <person name="Martin F."/>
            <person name="Silar P."/>
            <person name="Natvig D."/>
            <person name="Lalanne C."/>
            <person name="Gautier V."/>
            <person name="Ament-Velasquez S.L."/>
            <person name="Kruys A."/>
            <person name="Hutchinson M.I."/>
            <person name="Powell A.J."/>
            <person name="Barry K."/>
            <person name="Miller A.N."/>
            <person name="Grigoriev I.V."/>
            <person name="Debuchy R."/>
            <person name="Gladieux P."/>
            <person name="Thoren M.H."/>
            <person name="Johannesson H."/>
        </authorList>
    </citation>
    <scope>NUCLEOTIDE SEQUENCE</scope>
    <source>
        <strain evidence="2">CBS 359.72</strain>
    </source>
</reference>
<protein>
    <recommendedName>
        <fullName evidence="1">DUF7136 domain-containing protein</fullName>
    </recommendedName>
</protein>
<gene>
    <name evidence="2" type="ORF">C7999DRAFT_18296</name>
</gene>
<name>A0AAN7CK96_9PEZI</name>
<dbReference type="Proteomes" id="UP001303647">
    <property type="component" value="Unassembled WGS sequence"/>
</dbReference>
<dbReference type="AlphaFoldDB" id="A0AAN7CK96"/>
<dbReference type="EMBL" id="MU857830">
    <property type="protein sequence ID" value="KAK4243340.1"/>
    <property type="molecule type" value="Genomic_DNA"/>
</dbReference>
<feature type="domain" description="DUF7136" evidence="1">
    <location>
        <begin position="1"/>
        <end position="202"/>
    </location>
</feature>
<comment type="caution">
    <text evidence="2">The sequence shown here is derived from an EMBL/GenBank/DDBJ whole genome shotgun (WGS) entry which is preliminary data.</text>
</comment>
<evidence type="ECO:0000259" key="1">
    <source>
        <dbReference type="Pfam" id="PF23584"/>
    </source>
</evidence>